<evidence type="ECO:0000256" key="1">
    <source>
        <dbReference type="ARBA" id="ARBA00011738"/>
    </source>
</evidence>
<feature type="domain" description="Aminoacyl-transfer RNA synthetases class-II family profile" evidence="6">
    <location>
        <begin position="16"/>
        <end position="314"/>
    </location>
</feature>
<dbReference type="InterPro" id="IPR018149">
    <property type="entry name" value="Lys-tRNA-synth_II_C"/>
</dbReference>
<organism evidence="7 8">
    <name type="scientific">Parahalioglobus pacificus</name>
    <dbReference type="NCBI Taxonomy" id="930806"/>
    <lineage>
        <taxon>Bacteria</taxon>
        <taxon>Pseudomonadati</taxon>
        <taxon>Pseudomonadota</taxon>
        <taxon>Gammaproteobacteria</taxon>
        <taxon>Cellvibrionales</taxon>
        <taxon>Halieaceae</taxon>
        <taxon>Parahalioglobus</taxon>
    </lineage>
</organism>
<comment type="caution">
    <text evidence="7">The sequence shown here is derived from an EMBL/GenBank/DDBJ whole genome shotgun (WGS) entry which is preliminary data.</text>
</comment>
<evidence type="ECO:0000256" key="4">
    <source>
        <dbReference type="ARBA" id="ARBA00022840"/>
    </source>
</evidence>
<dbReference type="NCBIfam" id="NF006828">
    <property type="entry name" value="PRK09350.1"/>
    <property type="match status" value="1"/>
</dbReference>
<evidence type="ECO:0000256" key="3">
    <source>
        <dbReference type="ARBA" id="ARBA00022741"/>
    </source>
</evidence>
<dbReference type="PANTHER" id="PTHR42918:SF6">
    <property type="entry name" value="ELONGATION FACTOR P--(R)-BETA-LYSINE LIGASE"/>
    <property type="match status" value="1"/>
</dbReference>
<keyword evidence="4" id="KW-0067">ATP-binding</keyword>
<comment type="catalytic activity">
    <reaction evidence="5">
        <text>D-beta-lysine + L-lysyl-[protein] + ATP = N(6)-((3R)-3,6-diaminohexanoyl)-L-lysyl-[protein] + AMP + diphosphate + H(+)</text>
        <dbReference type="Rhea" id="RHEA:83435"/>
        <dbReference type="Rhea" id="RHEA-COMP:9752"/>
        <dbReference type="Rhea" id="RHEA-COMP:20131"/>
        <dbReference type="ChEBI" id="CHEBI:15378"/>
        <dbReference type="ChEBI" id="CHEBI:29969"/>
        <dbReference type="ChEBI" id="CHEBI:30616"/>
        <dbReference type="ChEBI" id="CHEBI:33019"/>
        <dbReference type="ChEBI" id="CHEBI:84138"/>
        <dbReference type="ChEBI" id="CHEBI:156053"/>
        <dbReference type="ChEBI" id="CHEBI:456215"/>
    </reaction>
    <physiologicalReaction direction="left-to-right" evidence="5">
        <dbReference type="Rhea" id="RHEA:83436"/>
    </physiologicalReaction>
</comment>
<protein>
    <submittedName>
        <fullName evidence="7">Elongation factor P--(R)-beta-lysine ligase</fullName>
    </submittedName>
</protein>
<dbReference type="Gene3D" id="3.30.930.10">
    <property type="entry name" value="Bira Bifunctional Protein, Domain 2"/>
    <property type="match status" value="1"/>
</dbReference>
<keyword evidence="3" id="KW-0547">Nucleotide-binding</keyword>
<dbReference type="GO" id="GO:0005524">
    <property type="term" value="F:ATP binding"/>
    <property type="evidence" value="ECO:0007669"/>
    <property type="project" value="UniProtKB-KW"/>
</dbReference>
<dbReference type="GO" id="GO:0005829">
    <property type="term" value="C:cytosol"/>
    <property type="evidence" value="ECO:0007669"/>
    <property type="project" value="TreeGrafter"/>
</dbReference>
<accession>A0A918XIR9</accession>
<name>A0A918XIR9_9GAMM</name>
<dbReference type="GO" id="GO:0003746">
    <property type="term" value="F:translation elongation factor activity"/>
    <property type="evidence" value="ECO:0007669"/>
    <property type="project" value="UniProtKB-KW"/>
</dbReference>
<keyword evidence="2 7" id="KW-0436">Ligase</keyword>
<evidence type="ECO:0000259" key="6">
    <source>
        <dbReference type="PROSITE" id="PS50862"/>
    </source>
</evidence>
<dbReference type="GO" id="GO:0004824">
    <property type="term" value="F:lysine-tRNA ligase activity"/>
    <property type="evidence" value="ECO:0007669"/>
    <property type="project" value="InterPro"/>
</dbReference>
<dbReference type="FunFam" id="3.30.930.10:FF:000017">
    <property type="entry name" value="Elongation factor P--(R)-beta-lysine ligase"/>
    <property type="match status" value="1"/>
</dbReference>
<dbReference type="Pfam" id="PF00152">
    <property type="entry name" value="tRNA-synt_2"/>
    <property type="match status" value="1"/>
</dbReference>
<dbReference type="PROSITE" id="PS50862">
    <property type="entry name" value="AA_TRNA_LIGASE_II"/>
    <property type="match status" value="1"/>
</dbReference>
<dbReference type="AlphaFoldDB" id="A0A918XIR9"/>
<sequence length="320" mass="35758">MTDWRPGAPMPALLARAELLSTIRQFFAGHGVLEVETPLLCHAGITDPAIEPLMVERGLSLGEPRFLQTSPEYAMKRLLSAGSGPIYQIARAFRDGEAGRRHNPEFSLLEWYRPDYDERDLMREVADLVQQCLGAAPVEEISYRELFQREAGIDPFAATVEALRSRANQLTDTGGMNGDADVWLDLILTHQIEPALRKREGLVFVCDYPASQAALARITEDSQGHAIARRFELYVNGIELANGYFELTDADEQRRRFAADNARREQCGQSQRPVDERLLQALSAGMPACSGVALGVDRLLMLKLGESDIRRVLAFDWERA</sequence>
<dbReference type="InterPro" id="IPR004525">
    <property type="entry name" value="EpmA"/>
</dbReference>
<dbReference type="RefSeq" id="WP_189477609.1">
    <property type="nucleotide sequence ID" value="NZ_BMYM01000002.1"/>
</dbReference>
<comment type="subunit">
    <text evidence="1">Homodimer.</text>
</comment>
<dbReference type="InterPro" id="IPR045864">
    <property type="entry name" value="aa-tRNA-synth_II/BPL/LPL"/>
</dbReference>
<dbReference type="GO" id="GO:0000049">
    <property type="term" value="F:tRNA binding"/>
    <property type="evidence" value="ECO:0007669"/>
    <property type="project" value="TreeGrafter"/>
</dbReference>
<dbReference type="GO" id="GO:0006430">
    <property type="term" value="P:lysyl-tRNA aminoacylation"/>
    <property type="evidence" value="ECO:0007669"/>
    <property type="project" value="InterPro"/>
</dbReference>
<proteinExistence type="predicted"/>
<keyword evidence="8" id="KW-1185">Reference proteome</keyword>
<dbReference type="NCBIfam" id="TIGR00462">
    <property type="entry name" value="genX"/>
    <property type="match status" value="1"/>
</dbReference>
<evidence type="ECO:0000256" key="5">
    <source>
        <dbReference type="ARBA" id="ARBA00052794"/>
    </source>
</evidence>
<keyword evidence="7" id="KW-0648">Protein biosynthesis</keyword>
<keyword evidence="7" id="KW-0251">Elongation factor</keyword>
<dbReference type="InterPro" id="IPR006195">
    <property type="entry name" value="aa-tRNA-synth_II"/>
</dbReference>
<dbReference type="EMBL" id="BMYM01000002">
    <property type="protein sequence ID" value="GHD34129.1"/>
    <property type="molecule type" value="Genomic_DNA"/>
</dbReference>
<reference evidence="7" key="2">
    <citation type="submission" date="2020-09" db="EMBL/GenBank/DDBJ databases">
        <authorList>
            <person name="Sun Q."/>
            <person name="Kim S."/>
        </authorList>
    </citation>
    <scope>NUCLEOTIDE SEQUENCE</scope>
    <source>
        <strain evidence="7">KCTC 23430</strain>
    </source>
</reference>
<evidence type="ECO:0000256" key="2">
    <source>
        <dbReference type="ARBA" id="ARBA00022598"/>
    </source>
</evidence>
<evidence type="ECO:0000313" key="7">
    <source>
        <dbReference type="EMBL" id="GHD34129.1"/>
    </source>
</evidence>
<dbReference type="InterPro" id="IPR004364">
    <property type="entry name" value="Aa-tRNA-synt_II"/>
</dbReference>
<dbReference type="PRINTS" id="PR00982">
    <property type="entry name" value="TRNASYNTHLYS"/>
</dbReference>
<reference evidence="7" key="1">
    <citation type="journal article" date="2014" name="Int. J. Syst. Evol. Microbiol.">
        <title>Complete genome sequence of Corynebacterium casei LMG S-19264T (=DSM 44701T), isolated from a smear-ripened cheese.</title>
        <authorList>
            <consortium name="US DOE Joint Genome Institute (JGI-PGF)"/>
            <person name="Walter F."/>
            <person name="Albersmeier A."/>
            <person name="Kalinowski J."/>
            <person name="Ruckert C."/>
        </authorList>
    </citation>
    <scope>NUCLEOTIDE SEQUENCE</scope>
    <source>
        <strain evidence="7">KCTC 23430</strain>
    </source>
</reference>
<evidence type="ECO:0000313" key="8">
    <source>
        <dbReference type="Proteomes" id="UP000644693"/>
    </source>
</evidence>
<dbReference type="PANTHER" id="PTHR42918">
    <property type="entry name" value="LYSYL-TRNA SYNTHETASE"/>
    <property type="match status" value="1"/>
</dbReference>
<dbReference type="Proteomes" id="UP000644693">
    <property type="component" value="Unassembled WGS sequence"/>
</dbReference>
<dbReference type="SUPFAM" id="SSF55681">
    <property type="entry name" value="Class II aaRS and biotin synthetases"/>
    <property type="match status" value="1"/>
</dbReference>
<gene>
    <name evidence="7" type="primary">epmA</name>
    <name evidence="7" type="ORF">GCM10007053_19440</name>
</gene>